<comment type="caution">
    <text evidence="1">The sequence shown here is derived from an EMBL/GenBank/DDBJ whole genome shotgun (WGS) entry which is preliminary data.</text>
</comment>
<dbReference type="EMBL" id="LAZR01040838">
    <property type="protein sequence ID" value="KKL13488.1"/>
    <property type="molecule type" value="Genomic_DNA"/>
</dbReference>
<evidence type="ECO:0000313" key="1">
    <source>
        <dbReference type="EMBL" id="KKL13488.1"/>
    </source>
</evidence>
<gene>
    <name evidence="1" type="ORF">LCGC14_2525260</name>
</gene>
<dbReference type="InterPro" id="IPR038056">
    <property type="entry name" value="YjbR-like_sf"/>
</dbReference>
<accession>A0A0F9DNE6</accession>
<dbReference type="InterPro" id="IPR058532">
    <property type="entry name" value="YjbR/MT2646/Rv2570-like"/>
</dbReference>
<evidence type="ECO:0008006" key="2">
    <source>
        <dbReference type="Google" id="ProtNLM"/>
    </source>
</evidence>
<sequence length="93" mass="10724">MNIEEIREYCVAKPAVTEGFPFNDTALVFKVAGKMFALLDLSEDSRGISLKCDPELAIELREQYSEVTPAYHFNPTWYETSKKQKNFTFFGLF</sequence>
<reference evidence="1" key="1">
    <citation type="journal article" date="2015" name="Nature">
        <title>Complex archaea that bridge the gap between prokaryotes and eukaryotes.</title>
        <authorList>
            <person name="Spang A."/>
            <person name="Saw J.H."/>
            <person name="Jorgensen S.L."/>
            <person name="Zaremba-Niedzwiedzka K."/>
            <person name="Martijn J."/>
            <person name="Lind A.E."/>
            <person name="van Eijk R."/>
            <person name="Schleper C."/>
            <person name="Guy L."/>
            <person name="Ettema T.J."/>
        </authorList>
    </citation>
    <scope>NUCLEOTIDE SEQUENCE</scope>
</reference>
<dbReference type="SUPFAM" id="SSF142906">
    <property type="entry name" value="YjbR-like"/>
    <property type="match status" value="1"/>
</dbReference>
<name>A0A0F9DNE6_9ZZZZ</name>
<dbReference type="Pfam" id="PF04237">
    <property type="entry name" value="YjbR"/>
    <property type="match status" value="1"/>
</dbReference>
<dbReference type="PANTHER" id="PTHR35145:SF1">
    <property type="entry name" value="CYTOPLASMIC PROTEIN"/>
    <property type="match status" value="1"/>
</dbReference>
<dbReference type="PANTHER" id="PTHR35145">
    <property type="entry name" value="CYTOPLASMIC PROTEIN-RELATED"/>
    <property type="match status" value="1"/>
</dbReference>
<dbReference type="Gene3D" id="3.90.1150.30">
    <property type="match status" value="1"/>
</dbReference>
<proteinExistence type="predicted"/>
<protein>
    <recommendedName>
        <fullName evidence="2">MmcQ-like protein</fullName>
    </recommendedName>
</protein>
<dbReference type="InterPro" id="IPR007351">
    <property type="entry name" value="YjbR"/>
</dbReference>
<dbReference type="AlphaFoldDB" id="A0A0F9DNE6"/>
<organism evidence="1">
    <name type="scientific">marine sediment metagenome</name>
    <dbReference type="NCBI Taxonomy" id="412755"/>
    <lineage>
        <taxon>unclassified sequences</taxon>
        <taxon>metagenomes</taxon>
        <taxon>ecological metagenomes</taxon>
    </lineage>
</organism>